<organism evidence="1 2">
    <name type="scientific">Polyangium fumosum</name>
    <dbReference type="NCBI Taxonomy" id="889272"/>
    <lineage>
        <taxon>Bacteria</taxon>
        <taxon>Pseudomonadati</taxon>
        <taxon>Myxococcota</taxon>
        <taxon>Polyangia</taxon>
        <taxon>Polyangiales</taxon>
        <taxon>Polyangiaceae</taxon>
        <taxon>Polyangium</taxon>
    </lineage>
</organism>
<sequence>MKLYGCRIDFYARSSREEPHTASVEVQRHEMARYNLAQGRALAPENMFYNVSNSHSSLPEEP</sequence>
<dbReference type="AlphaFoldDB" id="A0A4U1J831"/>
<dbReference type="RefSeq" id="WP_136931725.1">
    <property type="nucleotide sequence ID" value="NZ_SSMQ01000029.1"/>
</dbReference>
<reference evidence="1 2" key="1">
    <citation type="submission" date="2019-04" db="EMBL/GenBank/DDBJ databases">
        <authorList>
            <person name="Li Y."/>
            <person name="Wang J."/>
        </authorList>
    </citation>
    <scope>NUCLEOTIDE SEQUENCE [LARGE SCALE GENOMIC DNA]</scope>
    <source>
        <strain evidence="1 2">DSM 14668</strain>
    </source>
</reference>
<name>A0A4U1J831_9BACT</name>
<evidence type="ECO:0000313" key="2">
    <source>
        <dbReference type="Proteomes" id="UP000309215"/>
    </source>
</evidence>
<keyword evidence="2" id="KW-1185">Reference proteome</keyword>
<proteinExistence type="predicted"/>
<evidence type="ECO:0000313" key="1">
    <source>
        <dbReference type="EMBL" id="TKD03372.1"/>
    </source>
</evidence>
<accession>A0A4U1J831</accession>
<protein>
    <submittedName>
        <fullName evidence="1">Uncharacterized protein</fullName>
    </submittedName>
</protein>
<dbReference type="EMBL" id="SSMQ01000029">
    <property type="protein sequence ID" value="TKD03372.1"/>
    <property type="molecule type" value="Genomic_DNA"/>
</dbReference>
<dbReference type="Proteomes" id="UP000309215">
    <property type="component" value="Unassembled WGS sequence"/>
</dbReference>
<dbReference type="OrthoDB" id="7277848at2"/>
<gene>
    <name evidence="1" type="ORF">E8A74_25735</name>
</gene>
<comment type="caution">
    <text evidence="1">The sequence shown here is derived from an EMBL/GenBank/DDBJ whole genome shotgun (WGS) entry which is preliminary data.</text>
</comment>